<evidence type="ECO:0000259" key="13">
    <source>
        <dbReference type="Pfam" id="PF16491"/>
    </source>
</evidence>
<comment type="cofactor">
    <cofactor evidence="9">
        <name>Zn(2+)</name>
        <dbReference type="ChEBI" id="CHEBI:29105"/>
    </cofactor>
    <text evidence="9">Binds 1 zinc ion per subunit.</text>
</comment>
<evidence type="ECO:0000256" key="5">
    <source>
        <dbReference type="ARBA" id="ARBA00022833"/>
    </source>
</evidence>
<keyword evidence="11" id="KW-1133">Transmembrane helix</keyword>
<feature type="region of interest" description="Disordered" evidence="10">
    <location>
        <begin position="363"/>
        <end position="384"/>
    </location>
</feature>
<dbReference type="Ensembl" id="ENSNNAT00000010179.1">
    <property type="protein sequence ID" value="ENSNNAP00000009713.1"/>
    <property type="gene ID" value="ENSNNAG00000006505.1"/>
</dbReference>
<dbReference type="GO" id="GO:0032991">
    <property type="term" value="C:protein-containing complex"/>
    <property type="evidence" value="ECO:0007669"/>
    <property type="project" value="Ensembl"/>
</dbReference>
<keyword evidence="3 9" id="KW-0479">Metal-binding</keyword>
<dbReference type="AlphaFoldDB" id="A0A8C7DT31"/>
<evidence type="ECO:0000256" key="4">
    <source>
        <dbReference type="ARBA" id="ARBA00022801"/>
    </source>
</evidence>
<keyword evidence="4" id="KW-0378">Hydrolase</keyword>
<feature type="binding site" evidence="9">
    <location>
        <position position="481"/>
    </location>
    <ligand>
        <name>Zn(2+)</name>
        <dbReference type="ChEBI" id="CHEBI:29105"/>
        <note>catalytic</note>
    </ligand>
</feature>
<dbReference type="GeneTree" id="ENSGT00390000002053"/>
<keyword evidence="2" id="KW-0645">Protease</keyword>
<keyword evidence="11" id="KW-0472">Membrane</keyword>
<evidence type="ECO:0000256" key="11">
    <source>
        <dbReference type="SAM" id="Phobius"/>
    </source>
</evidence>
<dbReference type="InterPro" id="IPR001915">
    <property type="entry name" value="Peptidase_M48"/>
</dbReference>
<dbReference type="Gene3D" id="3.30.2010.10">
    <property type="entry name" value="Metalloproteases ('zincins'), catalytic domain"/>
    <property type="match status" value="1"/>
</dbReference>
<feature type="transmembrane region" description="Helical" evidence="11">
    <location>
        <begin position="236"/>
        <end position="254"/>
    </location>
</feature>
<keyword evidence="15" id="KW-1185">Reference proteome</keyword>
<evidence type="ECO:0000313" key="15">
    <source>
        <dbReference type="Proteomes" id="UP000694559"/>
    </source>
</evidence>
<keyword evidence="5 9" id="KW-0862">Zinc</keyword>
<dbReference type="GO" id="GO:0050688">
    <property type="term" value="P:regulation of defense response to virus"/>
    <property type="evidence" value="ECO:0007669"/>
    <property type="project" value="Ensembl"/>
</dbReference>
<organism evidence="14 15">
    <name type="scientific">Naja naja</name>
    <name type="common">Indian cobra</name>
    <dbReference type="NCBI Taxonomy" id="35670"/>
    <lineage>
        <taxon>Eukaryota</taxon>
        <taxon>Metazoa</taxon>
        <taxon>Chordata</taxon>
        <taxon>Craniata</taxon>
        <taxon>Vertebrata</taxon>
        <taxon>Euteleostomi</taxon>
        <taxon>Lepidosauria</taxon>
        <taxon>Squamata</taxon>
        <taxon>Bifurcata</taxon>
        <taxon>Unidentata</taxon>
        <taxon>Episquamata</taxon>
        <taxon>Toxicofera</taxon>
        <taxon>Serpentes</taxon>
        <taxon>Colubroidea</taxon>
        <taxon>Elapidae</taxon>
        <taxon>Elapinae</taxon>
        <taxon>Naja</taxon>
    </lineage>
</organism>
<evidence type="ECO:0000256" key="9">
    <source>
        <dbReference type="PIRSR" id="PIRSR627057-2"/>
    </source>
</evidence>
<feature type="active site" evidence="8">
    <location>
        <position position="402"/>
    </location>
</feature>
<keyword evidence="6" id="KW-0482">Metalloprotease</keyword>
<feature type="binding site" evidence="9">
    <location>
        <position position="401"/>
    </location>
    <ligand>
        <name>Zn(2+)</name>
        <dbReference type="ChEBI" id="CHEBI:29105"/>
        <note>catalytic</note>
    </ligand>
</feature>
<dbReference type="OrthoDB" id="360839at2759"/>
<keyword evidence="11" id="KW-0812">Transmembrane</keyword>
<proteinExistence type="predicted"/>
<sequence length="541" mass="61079">MADSSAFPESEVLPTYGRTLAPEVIRGGTASGVCAAECHCSRKPAEWDQTCWPAALWESGGSKPDMAMPLLGDLWAQSPVEDRIFCSVLLFSWAVYLWEALLAWRQRTVYKTTTHVPLELGPIMDSETFEKSRLYQLDKSAFSFWSGLYSELEGTVILLCGGIPFLWSVSGDISNRAGFGPEYEIVQSLVFLLLATLFSAVTGLPWSLYNTFVIEEKHGFNQQTLGFFFKDAIKKFIVTQCILLPVTSLLLYIIKIGGDYFFIYAWLFTLVVSLVLVTIYADYIAPLFDKFIPLPEGELKQEIEAMAKDIDFPLTKVYVVEGSKRSSHSNAYFYGFFKNKRIVLFDTLLEDYSALNKEHSEEPGVDTQVAGGNEGGLETKAKTKSKKQGCKNEEVLAVLGHELGHWKLGHTIKNIVISQMNSFLCFFLFAVLIGRKELFAAFGFYETQPTLIGLLIIFQFIFSPYNEVLSFCLTVLSRRFEFQADAFAKKLGKAKDLYSALIKLNKDNLGFPVSDWLFSMWHYSHPPLLERLQALKETKQD</sequence>
<reference evidence="14" key="2">
    <citation type="submission" date="2025-09" db="UniProtKB">
        <authorList>
            <consortium name="Ensembl"/>
        </authorList>
    </citation>
    <scope>IDENTIFICATION</scope>
</reference>
<feature type="transmembrane region" description="Helical" evidence="11">
    <location>
        <begin position="423"/>
        <end position="445"/>
    </location>
</feature>
<evidence type="ECO:0000256" key="7">
    <source>
        <dbReference type="ARBA" id="ARBA00044456"/>
    </source>
</evidence>
<feature type="domain" description="CAAX prenyl protease 1 N-terminal" evidence="13">
    <location>
        <begin position="106"/>
        <end position="290"/>
    </location>
</feature>
<evidence type="ECO:0000256" key="3">
    <source>
        <dbReference type="ARBA" id="ARBA00022723"/>
    </source>
</evidence>
<dbReference type="GO" id="GO:0006998">
    <property type="term" value="P:nuclear envelope organization"/>
    <property type="evidence" value="ECO:0007669"/>
    <property type="project" value="Ensembl"/>
</dbReference>
<dbReference type="GO" id="GO:0071586">
    <property type="term" value="P:CAAX-box protein processing"/>
    <property type="evidence" value="ECO:0007669"/>
    <property type="project" value="InterPro"/>
</dbReference>
<feature type="binding site" evidence="9">
    <location>
        <position position="405"/>
    </location>
    <ligand>
        <name>Zn(2+)</name>
        <dbReference type="ChEBI" id="CHEBI:29105"/>
        <note>catalytic</note>
    </ligand>
</feature>
<evidence type="ECO:0000313" key="14">
    <source>
        <dbReference type="Ensembl" id="ENSNNAP00000009713.1"/>
    </source>
</evidence>
<feature type="domain" description="Peptidase M48" evidence="12">
    <location>
        <begin position="293"/>
        <end position="538"/>
    </location>
</feature>
<feature type="transmembrane region" description="Helical" evidence="11">
    <location>
        <begin position="185"/>
        <end position="209"/>
    </location>
</feature>
<evidence type="ECO:0000259" key="12">
    <source>
        <dbReference type="Pfam" id="PF01435"/>
    </source>
</evidence>
<comment type="catalytic activity">
    <reaction evidence="7">
        <text>Hydrolyzes the peptide bond -P2-(S-farnesyl or geranylgeranyl)C-P1'-P2'-P3'-COOH where P1' and P2' are amino acids with aliphatic side chains and P3' is any C-terminal residue.</text>
        <dbReference type="EC" id="3.4.24.84"/>
    </reaction>
</comment>
<feature type="transmembrane region" description="Helical" evidence="11">
    <location>
        <begin position="260"/>
        <end position="281"/>
    </location>
</feature>
<dbReference type="InterPro" id="IPR027057">
    <property type="entry name" value="CAXX_Prtase_1"/>
</dbReference>
<dbReference type="PANTHER" id="PTHR10120">
    <property type="entry name" value="CAAX PRENYL PROTEASE 1"/>
    <property type="match status" value="1"/>
</dbReference>
<evidence type="ECO:0000256" key="8">
    <source>
        <dbReference type="PIRSR" id="PIRSR627057-1"/>
    </source>
</evidence>
<feature type="transmembrane region" description="Helical" evidence="11">
    <location>
        <begin position="84"/>
        <end position="104"/>
    </location>
</feature>
<accession>A0A8C7DT31</accession>
<reference evidence="14" key="1">
    <citation type="submission" date="2025-08" db="UniProtKB">
        <authorList>
            <consortium name="Ensembl"/>
        </authorList>
    </citation>
    <scope>IDENTIFICATION</scope>
</reference>
<dbReference type="InterPro" id="IPR032456">
    <property type="entry name" value="Peptidase_M48_N"/>
</dbReference>
<evidence type="ECO:0000256" key="6">
    <source>
        <dbReference type="ARBA" id="ARBA00023049"/>
    </source>
</evidence>
<protein>
    <recommendedName>
        <fullName evidence="1">Ste24 endopeptidase</fullName>
        <ecNumber evidence="1">3.4.24.84</ecNumber>
    </recommendedName>
</protein>
<gene>
    <name evidence="14" type="primary">ZMPSTE24</name>
</gene>
<feature type="active site" description="Proton donor" evidence="8">
    <location>
        <position position="485"/>
    </location>
</feature>
<dbReference type="EC" id="3.4.24.84" evidence="1"/>
<dbReference type="OMA" id="FVIEEKF"/>
<dbReference type="Pfam" id="PF01435">
    <property type="entry name" value="Peptidase_M48"/>
    <property type="match status" value="1"/>
</dbReference>
<evidence type="ECO:0000256" key="2">
    <source>
        <dbReference type="ARBA" id="ARBA00022670"/>
    </source>
</evidence>
<feature type="transmembrane region" description="Helical" evidence="11">
    <location>
        <begin position="451"/>
        <end position="476"/>
    </location>
</feature>
<evidence type="ECO:0000256" key="1">
    <source>
        <dbReference type="ARBA" id="ARBA00012336"/>
    </source>
</evidence>
<dbReference type="CDD" id="cd07343">
    <property type="entry name" value="M48A_Zmpste24p_like"/>
    <property type="match status" value="1"/>
</dbReference>
<dbReference type="Proteomes" id="UP000694559">
    <property type="component" value="Unplaced"/>
</dbReference>
<dbReference type="GO" id="GO:0046872">
    <property type="term" value="F:metal ion binding"/>
    <property type="evidence" value="ECO:0007669"/>
    <property type="project" value="UniProtKB-KW"/>
</dbReference>
<evidence type="ECO:0000256" key="10">
    <source>
        <dbReference type="SAM" id="MobiDB-lite"/>
    </source>
</evidence>
<dbReference type="Pfam" id="PF16491">
    <property type="entry name" value="Peptidase_M48_N"/>
    <property type="match status" value="1"/>
</dbReference>
<name>A0A8C7DT31_NAJNA</name>
<dbReference type="GO" id="GO:0004222">
    <property type="term" value="F:metalloendopeptidase activity"/>
    <property type="evidence" value="ECO:0007669"/>
    <property type="project" value="InterPro"/>
</dbReference>